<evidence type="ECO:0000313" key="3">
    <source>
        <dbReference type="Proteomes" id="UP001139000"/>
    </source>
</evidence>
<dbReference type="GO" id="GO:0005975">
    <property type="term" value="P:carbohydrate metabolic process"/>
    <property type="evidence" value="ECO:0007669"/>
    <property type="project" value="InterPro"/>
</dbReference>
<dbReference type="Pfam" id="PF02836">
    <property type="entry name" value="Glyco_hydro_2_C"/>
    <property type="match status" value="1"/>
</dbReference>
<dbReference type="InterPro" id="IPR017853">
    <property type="entry name" value="GH"/>
</dbReference>
<keyword evidence="3" id="KW-1185">Reference proteome</keyword>
<name>A0A9X1PPD3_9BACT</name>
<dbReference type="GO" id="GO:0004553">
    <property type="term" value="F:hydrolase activity, hydrolyzing O-glycosyl compounds"/>
    <property type="evidence" value="ECO:0007669"/>
    <property type="project" value="InterPro"/>
</dbReference>
<gene>
    <name evidence="2" type="ORF">LXM26_17170</name>
</gene>
<accession>A0A9X1PPD3</accession>
<dbReference type="Gene3D" id="3.20.20.80">
    <property type="entry name" value="Glycosidases"/>
    <property type="match status" value="1"/>
</dbReference>
<sequence length="451" mass="51732">MNLNKPFSDIASLISSGNNIVYSIIFSTCLYVTLLACQDVKENSAAIVRIAKSDSGYVVLRNGKAFGIKGASGASNFHTLQEAGGNCLRIWDTTHLQQILDSAHANNIAVIAGLPMQNSDQIDLYNDPVKVLRQLSQFQSLIDRHKNHPALLMWCLGNELDFPYNPSYNNFYDAFNAITKMIRHLDPNHPVTTTVLNFNRKYIANIQLRCDLDLISFNIFNNISLLKEDLKSFSWFWNGPYMLLEWGTDGPWTGTQRTAWGAFIENPSKKKADVILNRYRQEMPVKDPRLVGNFIFYWGSKQETTHTWFSIFDESGRKSEPVAIMESIWTGKLPQEHYPQIRYMLLNNKGAADNILLNPGETMRPELVMHEKDSIMSVRWEIFREDWYKENGQNSTRKLLPLDRKIEPAGKLTTEFTSPMEEGPYRIFAKIYDYNGNFATCNTPFYVVSDR</sequence>
<comment type="caution">
    <text evidence="2">The sequence shown here is derived from an EMBL/GenBank/DDBJ whole genome shotgun (WGS) entry which is preliminary data.</text>
</comment>
<reference evidence="2" key="1">
    <citation type="submission" date="2021-12" db="EMBL/GenBank/DDBJ databases">
        <title>Novel species in genus Dyadobacter.</title>
        <authorList>
            <person name="Ma C."/>
        </authorList>
    </citation>
    <scope>NUCLEOTIDE SEQUENCE</scope>
    <source>
        <strain evidence="2">LJ419</strain>
    </source>
</reference>
<proteinExistence type="predicted"/>
<protein>
    <recommendedName>
        <fullName evidence="1">Glycoside hydrolase family 2 catalytic domain-containing protein</fullName>
    </recommendedName>
</protein>
<dbReference type="SUPFAM" id="SSF51445">
    <property type="entry name" value="(Trans)glycosidases"/>
    <property type="match status" value="1"/>
</dbReference>
<organism evidence="2 3">
    <name type="scientific">Dyadobacter chenwenxiniae</name>
    <dbReference type="NCBI Taxonomy" id="2906456"/>
    <lineage>
        <taxon>Bacteria</taxon>
        <taxon>Pseudomonadati</taxon>
        <taxon>Bacteroidota</taxon>
        <taxon>Cytophagia</taxon>
        <taxon>Cytophagales</taxon>
        <taxon>Spirosomataceae</taxon>
        <taxon>Dyadobacter</taxon>
    </lineage>
</organism>
<dbReference type="EMBL" id="JAJTTC010000004">
    <property type="protein sequence ID" value="MCF0063243.1"/>
    <property type="molecule type" value="Genomic_DNA"/>
</dbReference>
<dbReference type="AlphaFoldDB" id="A0A9X1PPD3"/>
<dbReference type="Proteomes" id="UP001139000">
    <property type="component" value="Unassembled WGS sequence"/>
</dbReference>
<dbReference type="InterPro" id="IPR006103">
    <property type="entry name" value="Glyco_hydro_2_cat"/>
</dbReference>
<evidence type="ECO:0000259" key="1">
    <source>
        <dbReference type="Pfam" id="PF02836"/>
    </source>
</evidence>
<dbReference type="RefSeq" id="WP_234656263.1">
    <property type="nucleotide sequence ID" value="NZ_CP094997.1"/>
</dbReference>
<feature type="domain" description="Glycoside hydrolase family 2 catalytic" evidence="1">
    <location>
        <begin position="124"/>
        <end position="300"/>
    </location>
</feature>
<evidence type="ECO:0000313" key="2">
    <source>
        <dbReference type="EMBL" id="MCF0063243.1"/>
    </source>
</evidence>